<sequence length="815" mass="93449">MDYPRINEQELKFPIPCGIIVSGPSSSGKTQLVLRLLSCADEMFAPPPKAIVWAYGEYSAQIPELERQGIIVHAGAPSDEMLNKLPKPFLIVYDDLMGEIDAKKLADLYTKKSHHNNFAVIFLTQNLFDKAMRVPRSNAQYIFLMRAPNDMLSIRNLATQIFPREQGFLIDAYKQACAEPYGYLLKQLIGQRVLENYEYLKTLGKTSSQKKIRHLLSRAGCEELLTLVEICLNILNGSFCLNNKQKQKIAPFANFIRKPRDICFRDEKMANKLILLPIEHYKGLVAAREKVEDDVTDQTNFGFVKQQFEKAKRKRAANVSEKSAEYNQQLRRYLKLRKEVKDKPVKVQLSNGMRLMTKPPATGVQLKPGPEEVEETIVIGGSEADDDEPAAISSPKFSTPKEVEAGPEPRVSRKRDLKKQEIMAKKEKLLSIIKSNPTRFGVNERDKIINPSTGREFIDFDLTWAIERLVNPRPENAPSPSGTRELTKKLLQDPTAKQLINPRFVGSGKMEKINKIYTDPSNPGEFAGAKQLYTAVKKKHPGVKRAEFDDFLRGSTTYTLFKPKREKFRRLRTIPGGFMTDVQADLADFQALSRKNSGNRYLLLAVDVLSRRMFGVPVKSKKPAEMKRAFEELFGQMPKLPETLYTDRGLEFVAKPLKEFYAEKGIKKFETSSKKKAAVAERAIRTLKTRLYKYFSAKNTSTWVDVLAKFLAAINNSVCRVTGLKPYMPNYSDHVYTVDERRSSNPEHYFVKDYYGTKLKRKFYLPELTKVKVDKNTLYRVEKKYKERIRDGQKEMLVKFIGFSEKYWVTKEDFD</sequence>
<dbReference type="Proteomes" id="UP000887572">
    <property type="component" value="Unplaced"/>
</dbReference>
<dbReference type="InterPro" id="IPR012337">
    <property type="entry name" value="RNaseH-like_sf"/>
</dbReference>
<dbReference type="WBParaSite" id="Gr19_v10_g7891.t1">
    <property type="protein sequence ID" value="Gr19_v10_g7891.t1"/>
    <property type="gene ID" value="Gr19_v10_g7891"/>
</dbReference>
<dbReference type="Gene3D" id="3.30.420.10">
    <property type="entry name" value="Ribonuclease H-like superfamily/Ribonuclease H"/>
    <property type="match status" value="1"/>
</dbReference>
<dbReference type="AlphaFoldDB" id="A0A914I9M5"/>
<dbReference type="InterPro" id="IPR001584">
    <property type="entry name" value="Integrase_cat-core"/>
</dbReference>
<dbReference type="InterPro" id="IPR036397">
    <property type="entry name" value="RNaseH_sf"/>
</dbReference>
<dbReference type="PROSITE" id="PS50994">
    <property type="entry name" value="INTEGRASE"/>
    <property type="match status" value="1"/>
</dbReference>
<evidence type="ECO:0000313" key="3">
    <source>
        <dbReference type="Proteomes" id="UP000887572"/>
    </source>
</evidence>
<proteinExistence type="predicted"/>
<name>A0A914I9M5_GLORO</name>
<dbReference type="PANTHER" id="PTHR46585:SF1">
    <property type="entry name" value="CHROMO DOMAIN-CONTAINING PROTEIN"/>
    <property type="match status" value="1"/>
</dbReference>
<dbReference type="SUPFAM" id="SSF53098">
    <property type="entry name" value="Ribonuclease H-like"/>
    <property type="match status" value="1"/>
</dbReference>
<evidence type="ECO:0000256" key="1">
    <source>
        <dbReference type="SAM" id="MobiDB-lite"/>
    </source>
</evidence>
<dbReference type="PANTHER" id="PTHR46585">
    <property type="entry name" value="INTEGRASE CORE DOMAIN CONTAINING PROTEIN"/>
    <property type="match status" value="1"/>
</dbReference>
<feature type="region of interest" description="Disordered" evidence="1">
    <location>
        <begin position="383"/>
        <end position="418"/>
    </location>
</feature>
<accession>A0A914I9M5</accession>
<reference evidence="4" key="1">
    <citation type="submission" date="2022-11" db="UniProtKB">
        <authorList>
            <consortium name="WormBaseParasite"/>
        </authorList>
    </citation>
    <scope>IDENTIFICATION</scope>
</reference>
<evidence type="ECO:0000313" key="4">
    <source>
        <dbReference type="WBParaSite" id="Gr19_v10_g7891.t1"/>
    </source>
</evidence>
<evidence type="ECO:0000259" key="2">
    <source>
        <dbReference type="PROSITE" id="PS50994"/>
    </source>
</evidence>
<dbReference type="GO" id="GO:0003676">
    <property type="term" value="F:nucleic acid binding"/>
    <property type="evidence" value="ECO:0007669"/>
    <property type="project" value="InterPro"/>
</dbReference>
<protein>
    <submittedName>
        <fullName evidence="4">Integrase catalytic domain-containing protein</fullName>
    </submittedName>
</protein>
<dbReference type="GO" id="GO:0015074">
    <property type="term" value="P:DNA integration"/>
    <property type="evidence" value="ECO:0007669"/>
    <property type="project" value="InterPro"/>
</dbReference>
<feature type="domain" description="Integrase catalytic" evidence="2">
    <location>
        <begin position="571"/>
        <end position="734"/>
    </location>
</feature>
<keyword evidence="3" id="KW-1185">Reference proteome</keyword>
<organism evidence="3 4">
    <name type="scientific">Globodera rostochiensis</name>
    <name type="common">Golden nematode worm</name>
    <name type="synonym">Heterodera rostochiensis</name>
    <dbReference type="NCBI Taxonomy" id="31243"/>
    <lineage>
        <taxon>Eukaryota</taxon>
        <taxon>Metazoa</taxon>
        <taxon>Ecdysozoa</taxon>
        <taxon>Nematoda</taxon>
        <taxon>Chromadorea</taxon>
        <taxon>Rhabditida</taxon>
        <taxon>Tylenchina</taxon>
        <taxon>Tylenchomorpha</taxon>
        <taxon>Tylenchoidea</taxon>
        <taxon>Heteroderidae</taxon>
        <taxon>Heteroderinae</taxon>
        <taxon>Globodera</taxon>
    </lineage>
</organism>